<reference evidence="14" key="2">
    <citation type="submission" date="2020-09" db="EMBL/GenBank/DDBJ databases">
        <authorList>
            <person name="Sun Q."/>
            <person name="Zhou Y."/>
        </authorList>
    </citation>
    <scope>NUCLEOTIDE SEQUENCE</scope>
    <source>
        <strain evidence="14">CGMCC 4.7201</strain>
    </source>
</reference>
<dbReference type="Pfam" id="PF00042">
    <property type="entry name" value="Globin"/>
    <property type="match status" value="1"/>
</dbReference>
<gene>
    <name evidence="14" type="ORF">GCM10012280_22160</name>
</gene>
<keyword evidence="8" id="KW-0520">NAD</keyword>
<keyword evidence="6" id="KW-0521">NADP</keyword>
<evidence type="ECO:0000259" key="13">
    <source>
        <dbReference type="PROSITE" id="PS51384"/>
    </source>
</evidence>
<evidence type="ECO:0000313" key="15">
    <source>
        <dbReference type="Proteomes" id="UP000641932"/>
    </source>
</evidence>
<dbReference type="EMBL" id="BMMS01000008">
    <property type="protein sequence ID" value="GGO86322.1"/>
    <property type="molecule type" value="Genomic_DNA"/>
</dbReference>
<dbReference type="Gene3D" id="2.40.30.10">
    <property type="entry name" value="Translation factors"/>
    <property type="match status" value="1"/>
</dbReference>
<dbReference type="InterPro" id="IPR009050">
    <property type="entry name" value="Globin-like_sf"/>
</dbReference>
<dbReference type="AlphaFoldDB" id="A0A917ZP73"/>
<proteinExistence type="inferred from homology"/>
<feature type="region of interest" description="Disordered" evidence="11">
    <location>
        <begin position="1"/>
        <end position="135"/>
    </location>
</feature>
<evidence type="ECO:0000256" key="11">
    <source>
        <dbReference type="SAM" id="MobiDB-lite"/>
    </source>
</evidence>
<feature type="compositionally biased region" description="Low complexity" evidence="11">
    <location>
        <begin position="121"/>
        <end position="135"/>
    </location>
</feature>
<dbReference type="PANTHER" id="PTHR47354">
    <property type="entry name" value="NADH OXIDOREDUCTASE HCR"/>
    <property type="match status" value="1"/>
</dbReference>
<dbReference type="PROSITE" id="PS51384">
    <property type="entry name" value="FAD_FR"/>
    <property type="match status" value="1"/>
</dbReference>
<dbReference type="InterPro" id="IPR001433">
    <property type="entry name" value="OxRdtase_FAD/NAD-bd"/>
</dbReference>
<keyword evidence="5" id="KW-0001">2Fe-2S</keyword>
<comment type="catalytic activity">
    <reaction evidence="9">
        <text>2 nitric oxide + NADH + 2 O2 = 2 nitrate + NAD(+) + H(+)</text>
        <dbReference type="Rhea" id="RHEA:19469"/>
        <dbReference type="ChEBI" id="CHEBI:15378"/>
        <dbReference type="ChEBI" id="CHEBI:15379"/>
        <dbReference type="ChEBI" id="CHEBI:16480"/>
        <dbReference type="ChEBI" id="CHEBI:17632"/>
        <dbReference type="ChEBI" id="CHEBI:57540"/>
        <dbReference type="ChEBI" id="CHEBI:57945"/>
        <dbReference type="EC" id="1.14.12.17"/>
    </reaction>
</comment>
<evidence type="ECO:0000313" key="14">
    <source>
        <dbReference type="EMBL" id="GGO86322.1"/>
    </source>
</evidence>
<dbReference type="CDD" id="cd06187">
    <property type="entry name" value="O2ase_reductase_like"/>
    <property type="match status" value="1"/>
</dbReference>
<dbReference type="InterPro" id="IPR017927">
    <property type="entry name" value="FAD-bd_FR_type"/>
</dbReference>
<comment type="catalytic activity">
    <reaction evidence="10">
        <text>2 nitric oxide + NADPH + 2 O2 = 2 nitrate + NADP(+) + H(+)</text>
        <dbReference type="Rhea" id="RHEA:19465"/>
        <dbReference type="ChEBI" id="CHEBI:15378"/>
        <dbReference type="ChEBI" id="CHEBI:15379"/>
        <dbReference type="ChEBI" id="CHEBI:16480"/>
        <dbReference type="ChEBI" id="CHEBI:17632"/>
        <dbReference type="ChEBI" id="CHEBI:57783"/>
        <dbReference type="ChEBI" id="CHEBI:58349"/>
        <dbReference type="EC" id="1.14.12.17"/>
    </reaction>
</comment>
<protein>
    <recommendedName>
        <fullName evidence="4">nitric oxide dioxygenase</fullName>
        <ecNumber evidence="4">1.14.12.17</ecNumber>
    </recommendedName>
</protein>
<evidence type="ECO:0000256" key="5">
    <source>
        <dbReference type="ARBA" id="ARBA00022714"/>
    </source>
</evidence>
<dbReference type="InterPro" id="IPR039261">
    <property type="entry name" value="FNR_nucleotide-bd"/>
</dbReference>
<comment type="similarity">
    <text evidence="3">In the C-terminal section; belongs to the flavoprotein pyridine nucleotide cytochrome reductase family.</text>
</comment>
<dbReference type="PROSITE" id="PS01033">
    <property type="entry name" value="GLOBIN"/>
    <property type="match status" value="1"/>
</dbReference>
<dbReference type="Gene3D" id="1.10.490.10">
    <property type="entry name" value="Globins"/>
    <property type="match status" value="1"/>
</dbReference>
<organism evidence="14 15">
    <name type="scientific">Wenjunlia tyrosinilytica</name>
    <dbReference type="NCBI Taxonomy" id="1544741"/>
    <lineage>
        <taxon>Bacteria</taxon>
        <taxon>Bacillati</taxon>
        <taxon>Actinomycetota</taxon>
        <taxon>Actinomycetes</taxon>
        <taxon>Kitasatosporales</taxon>
        <taxon>Streptomycetaceae</taxon>
        <taxon>Wenjunlia</taxon>
    </lineage>
</organism>
<feature type="compositionally biased region" description="Basic and acidic residues" evidence="11">
    <location>
        <begin position="1"/>
        <end position="12"/>
    </location>
</feature>
<keyword evidence="5" id="KW-0408">Iron</keyword>
<accession>A0A917ZP73</accession>
<dbReference type="GO" id="GO:0008941">
    <property type="term" value="F:nitric oxide dioxygenase NAD(P)H activity"/>
    <property type="evidence" value="ECO:0007669"/>
    <property type="project" value="UniProtKB-EC"/>
</dbReference>
<evidence type="ECO:0000256" key="4">
    <source>
        <dbReference type="ARBA" id="ARBA00012229"/>
    </source>
</evidence>
<sequence length="505" mass="54961">MVPKPEEPRTEDTADSNWSWFAPAKPDTGSYDIESQDPGSRDTEPPADRPAPSAEPPSVPRQRISRHRDLAAAIRPTALTAPNPAPGTAHPSPAAPASGTAPERPHPAPPSQPPSLDDIRPPAAAAGSAQPSPDAIRIRRTMDAIGPVADKVISYFYAVLFVNHPYLRELFPASMDHQRDRLLRALLTAAKHVDDSRTLGEYLSHLGRGHRKYGTRPEHYPAVGEALIAALSRYAGDVWDEETEAAWVRAYTAISQTMIDSAAAEEDKSPPWWHAEIVSHEVRTSDIAVITVRPDQPYPFLAGQYTTLETPWWPRVWRNYSFAGAPSPNGLLSFHVKAVPAGWVSSALVHRARPGDVIRLGPPTGSMVVDHRSPNGLLCLGGGTGIAPIKALVEDVAEHGVRRPVEVFYGARSDVDLYELDTMLRLAQQHPWLSVRPVVSDAPTRGLSGPLPDIVRQYGPWHSFDAYLSGPPAMIRSSVDTLMGIGIPSHRIRHDFVGDLVGTEG</sequence>
<evidence type="ECO:0000256" key="1">
    <source>
        <dbReference type="ARBA" id="ARBA00001970"/>
    </source>
</evidence>
<dbReference type="Gene3D" id="3.40.50.80">
    <property type="entry name" value="Nucleotide-binding domain of ferredoxin-NADP reductase (FNR) module"/>
    <property type="match status" value="1"/>
</dbReference>
<dbReference type="InterPro" id="IPR012292">
    <property type="entry name" value="Globin/Proto"/>
</dbReference>
<keyword evidence="5" id="KW-0479">Metal-binding</keyword>
<evidence type="ECO:0000256" key="8">
    <source>
        <dbReference type="ARBA" id="ARBA00023027"/>
    </source>
</evidence>
<comment type="cofactor">
    <cofactor evidence="1">
        <name>heme b</name>
        <dbReference type="ChEBI" id="CHEBI:60344"/>
    </cofactor>
</comment>
<dbReference type="Pfam" id="PF00970">
    <property type="entry name" value="FAD_binding_6"/>
    <property type="match status" value="1"/>
</dbReference>
<dbReference type="InterPro" id="IPR000971">
    <property type="entry name" value="Globin"/>
</dbReference>
<dbReference type="EC" id="1.14.12.17" evidence="4"/>
<feature type="compositionally biased region" description="Low complexity" evidence="11">
    <location>
        <begin position="86"/>
        <end position="102"/>
    </location>
</feature>
<dbReference type="PRINTS" id="PR00410">
    <property type="entry name" value="PHEHYDRXLASE"/>
</dbReference>
<evidence type="ECO:0000256" key="7">
    <source>
        <dbReference type="ARBA" id="ARBA00023014"/>
    </source>
</evidence>
<feature type="domain" description="FAD-binding FR-type" evidence="13">
    <location>
        <begin position="270"/>
        <end position="370"/>
    </location>
</feature>
<dbReference type="InterPro" id="IPR050415">
    <property type="entry name" value="MRET"/>
</dbReference>
<evidence type="ECO:0000259" key="12">
    <source>
        <dbReference type="PROSITE" id="PS01033"/>
    </source>
</evidence>
<dbReference type="CDD" id="cd19753">
    <property type="entry name" value="Mb-like_oxidoreductase"/>
    <property type="match status" value="1"/>
</dbReference>
<comment type="cofactor">
    <cofactor evidence="2">
        <name>FAD</name>
        <dbReference type="ChEBI" id="CHEBI:57692"/>
    </cofactor>
</comment>
<reference evidence="14" key="1">
    <citation type="journal article" date="2014" name="Int. J. Syst. Evol. Microbiol.">
        <title>Complete genome sequence of Corynebacterium casei LMG S-19264T (=DSM 44701T), isolated from a smear-ripened cheese.</title>
        <authorList>
            <consortium name="US DOE Joint Genome Institute (JGI-PGF)"/>
            <person name="Walter F."/>
            <person name="Albersmeier A."/>
            <person name="Kalinowski J."/>
            <person name="Ruckert C."/>
        </authorList>
    </citation>
    <scope>NUCLEOTIDE SEQUENCE</scope>
    <source>
        <strain evidence="14">CGMCC 4.7201</strain>
    </source>
</reference>
<comment type="caution">
    <text evidence="14">The sequence shown here is derived from an EMBL/GenBank/DDBJ whole genome shotgun (WGS) entry which is preliminary data.</text>
</comment>
<dbReference type="GO" id="GO:0019825">
    <property type="term" value="F:oxygen binding"/>
    <property type="evidence" value="ECO:0007669"/>
    <property type="project" value="InterPro"/>
</dbReference>
<evidence type="ECO:0000256" key="6">
    <source>
        <dbReference type="ARBA" id="ARBA00022857"/>
    </source>
</evidence>
<dbReference type="InterPro" id="IPR008333">
    <property type="entry name" value="Cbr1-like_FAD-bd_dom"/>
</dbReference>
<dbReference type="SUPFAM" id="SSF52343">
    <property type="entry name" value="Ferredoxin reductase-like, C-terminal NADP-linked domain"/>
    <property type="match status" value="1"/>
</dbReference>
<evidence type="ECO:0000256" key="3">
    <source>
        <dbReference type="ARBA" id="ARBA00006401"/>
    </source>
</evidence>
<evidence type="ECO:0000256" key="9">
    <source>
        <dbReference type="ARBA" id="ARBA00048649"/>
    </source>
</evidence>
<dbReference type="GO" id="GO:0020037">
    <property type="term" value="F:heme binding"/>
    <property type="evidence" value="ECO:0007669"/>
    <property type="project" value="InterPro"/>
</dbReference>
<evidence type="ECO:0000256" key="2">
    <source>
        <dbReference type="ARBA" id="ARBA00001974"/>
    </source>
</evidence>
<dbReference type="Proteomes" id="UP000641932">
    <property type="component" value="Unassembled WGS sequence"/>
</dbReference>
<dbReference type="SUPFAM" id="SSF46458">
    <property type="entry name" value="Globin-like"/>
    <property type="match status" value="1"/>
</dbReference>
<keyword evidence="15" id="KW-1185">Reference proteome</keyword>
<dbReference type="SUPFAM" id="SSF63380">
    <property type="entry name" value="Riboflavin synthase domain-like"/>
    <property type="match status" value="1"/>
</dbReference>
<keyword evidence="7" id="KW-0411">Iron-sulfur</keyword>
<dbReference type="InterPro" id="IPR017938">
    <property type="entry name" value="Riboflavin_synthase-like_b-brl"/>
</dbReference>
<feature type="domain" description="Globin" evidence="12">
    <location>
        <begin position="129"/>
        <end position="263"/>
    </location>
</feature>
<dbReference type="PANTHER" id="PTHR47354:SF5">
    <property type="entry name" value="PROTEIN RFBI"/>
    <property type="match status" value="1"/>
</dbReference>
<dbReference type="Pfam" id="PF00175">
    <property type="entry name" value="NAD_binding_1"/>
    <property type="match status" value="1"/>
</dbReference>
<dbReference type="GO" id="GO:0051537">
    <property type="term" value="F:2 iron, 2 sulfur cluster binding"/>
    <property type="evidence" value="ECO:0007669"/>
    <property type="project" value="UniProtKB-KW"/>
</dbReference>
<name>A0A917ZP73_9ACTN</name>
<evidence type="ECO:0000256" key="10">
    <source>
        <dbReference type="ARBA" id="ARBA00049433"/>
    </source>
</evidence>